<dbReference type="GO" id="GO:0005524">
    <property type="term" value="F:ATP binding"/>
    <property type="evidence" value="ECO:0007669"/>
    <property type="project" value="UniProtKB-KW"/>
</dbReference>
<protein>
    <recommendedName>
        <fullName evidence="1">E2 ubiquitin-conjugating enzyme</fullName>
        <ecNumber evidence="1">2.3.2.23</ecNumber>
    </recommendedName>
</protein>
<dbReference type="SUPFAM" id="SSF54495">
    <property type="entry name" value="UBC-like"/>
    <property type="match status" value="1"/>
</dbReference>
<keyword evidence="5" id="KW-0067">ATP-binding</keyword>
<name>A0A7I4B0R5_PHYPA</name>
<evidence type="ECO:0000256" key="2">
    <source>
        <dbReference type="ARBA" id="ARBA00022679"/>
    </source>
</evidence>
<keyword evidence="3" id="KW-0547">Nucleotide-binding</keyword>
<keyword evidence="8" id="KW-1185">Reference proteome</keyword>
<dbReference type="EC" id="2.3.2.23" evidence="1"/>
<reference evidence="7 8" key="2">
    <citation type="journal article" date="2018" name="Plant J.">
        <title>The Physcomitrella patens chromosome-scale assembly reveals moss genome structure and evolution.</title>
        <authorList>
            <person name="Lang D."/>
            <person name="Ullrich K.K."/>
            <person name="Murat F."/>
            <person name="Fuchs J."/>
            <person name="Jenkins J."/>
            <person name="Haas F.B."/>
            <person name="Piednoel M."/>
            <person name="Gundlach H."/>
            <person name="Van Bel M."/>
            <person name="Meyberg R."/>
            <person name="Vives C."/>
            <person name="Morata J."/>
            <person name="Symeonidi A."/>
            <person name="Hiss M."/>
            <person name="Muchero W."/>
            <person name="Kamisugi Y."/>
            <person name="Saleh O."/>
            <person name="Blanc G."/>
            <person name="Decker E.L."/>
            <person name="van Gessel N."/>
            <person name="Grimwood J."/>
            <person name="Hayes R.D."/>
            <person name="Graham S.W."/>
            <person name="Gunter L.E."/>
            <person name="McDaniel S.F."/>
            <person name="Hoernstein S.N.W."/>
            <person name="Larsson A."/>
            <person name="Li F.W."/>
            <person name="Perroud P.F."/>
            <person name="Phillips J."/>
            <person name="Ranjan P."/>
            <person name="Rokshar D.S."/>
            <person name="Rothfels C.J."/>
            <person name="Schneider L."/>
            <person name="Shu S."/>
            <person name="Stevenson D.W."/>
            <person name="Thummler F."/>
            <person name="Tillich M."/>
            <person name="Villarreal Aguilar J.C."/>
            <person name="Widiez T."/>
            <person name="Wong G.K."/>
            <person name="Wymore A."/>
            <person name="Zhang Y."/>
            <person name="Zimmer A.D."/>
            <person name="Quatrano R.S."/>
            <person name="Mayer K.F.X."/>
            <person name="Goodstein D."/>
            <person name="Casacuberta J.M."/>
            <person name="Vandepoele K."/>
            <person name="Reski R."/>
            <person name="Cuming A.C."/>
            <person name="Tuskan G.A."/>
            <person name="Maumus F."/>
            <person name="Salse J."/>
            <person name="Schmutz J."/>
            <person name="Rensing S.A."/>
        </authorList>
    </citation>
    <scope>NUCLEOTIDE SEQUENCE [LARGE SCALE GENOMIC DNA]</scope>
    <source>
        <strain evidence="7 8">cv. Gransden 2004</strain>
    </source>
</reference>
<dbReference type="PANTHER" id="PTHR46116:SF15">
    <property type="entry name" value="(E3-INDEPENDENT) E2 UBIQUITIN-CONJUGATING ENZYME"/>
    <property type="match status" value="1"/>
</dbReference>
<dbReference type="Gramene" id="Pp3c15_4860V3.2">
    <property type="protein sequence ID" value="Pp3c15_4860V3.2"/>
    <property type="gene ID" value="Pp3c15_4860"/>
</dbReference>
<evidence type="ECO:0000313" key="8">
    <source>
        <dbReference type="Proteomes" id="UP000006727"/>
    </source>
</evidence>
<feature type="domain" description="UBC core" evidence="6">
    <location>
        <begin position="442"/>
        <end position="602"/>
    </location>
</feature>
<keyword evidence="2" id="KW-0808">Transferase</keyword>
<dbReference type="AlphaFoldDB" id="A0A7I4B0R5"/>
<evidence type="ECO:0000259" key="6">
    <source>
        <dbReference type="PROSITE" id="PS50127"/>
    </source>
</evidence>
<sequence>MKSIDAMQRTGVVRWLRHTGTFENPLEFEFEENVSVYEIVEHPYFNFCLGDVVMRLTMNKPEVEPSNFSKDFEQESAPWSEREVEAARVGETEAEQEIGSVDQLDVASGKCIEGPKKGKWPRRKRGRVGRRSHCDRPTVDTSWVGNVIGLKDGEIQVVWADGNISKVGPADVFVVNNEDEEALLEASESQIMYGDDALTWASLENDEEVEVGQNSFTLISDQSPHAICQTSNFEVKELCKTMSSHAVSIQNITAVQDDGSAKCSPRQDRGTLAVCKKLFSRMADALRVMNPRSTNLVFIPGTLCCSNLDEVLDTHRTLVGPNSLTSANNDANQNFGNEDFSFKIDSSHKMEYNILANAAGAKCTHFLKSSAMQLQIDSQLAGLHPVLASDIYSGCSLEPSIQPELVHEGTQEPPERFKQFDCVCGVADHHFVNLSCPNPQRKWTKKIQAEWAILEENLPDSIYVRVCEDRMDLLRAAIVGAQATPYHDGLFIFDIHLSEEFPHVPPVVYYHSGGLRLNPNLYENGSVCLSLLNTWRGKGTEVWDASNSSILQLLVSIQGLVLNATPYYNEADYEKQIGLPEGERNSLMYNENALLLSCKSMLYLLHRPPQHFEFLIRQHFEERGPSILKICAAYMNGALVGSLNNDLQPEADDSSFKMKSTLGFRIVLGKLLIKLTAEFTKLDGRSNLLALDPPHVSEFLQPCEIDP</sequence>
<dbReference type="InterPro" id="IPR057734">
    <property type="entry name" value="UBE2O-like_SH3-C"/>
</dbReference>
<dbReference type="FunFam" id="3.10.110.10:FF:000028">
    <property type="entry name" value="Probable ubiquitin-conjugating enzyme E2 23"/>
    <property type="match status" value="1"/>
</dbReference>
<dbReference type="CDD" id="cd23837">
    <property type="entry name" value="UBCc_UBE2O"/>
    <property type="match status" value="1"/>
</dbReference>
<keyword evidence="4" id="KW-0833">Ubl conjugation pathway</keyword>
<dbReference type="GO" id="GO:0061631">
    <property type="term" value="F:ubiquitin conjugating enzyme activity"/>
    <property type="evidence" value="ECO:0000318"/>
    <property type="project" value="GO_Central"/>
</dbReference>
<dbReference type="Pfam" id="PF23044">
    <property type="entry name" value="SH3-C_UBE2O"/>
    <property type="match status" value="1"/>
</dbReference>
<dbReference type="InterPro" id="IPR057733">
    <property type="entry name" value="UBE2O-like_SH3-B"/>
</dbReference>
<dbReference type="InParanoid" id="A0A7I4B0R5"/>
<dbReference type="EnsemblPlants" id="Pp3c15_4860V3.2">
    <property type="protein sequence ID" value="Pp3c15_4860V3.2"/>
    <property type="gene ID" value="Pp3c15_4860"/>
</dbReference>
<evidence type="ECO:0000256" key="4">
    <source>
        <dbReference type="ARBA" id="ARBA00022786"/>
    </source>
</evidence>
<organism evidence="7 8">
    <name type="scientific">Physcomitrium patens</name>
    <name type="common">Spreading-leaved earth moss</name>
    <name type="synonym">Physcomitrella patens</name>
    <dbReference type="NCBI Taxonomy" id="3218"/>
    <lineage>
        <taxon>Eukaryota</taxon>
        <taxon>Viridiplantae</taxon>
        <taxon>Streptophyta</taxon>
        <taxon>Embryophyta</taxon>
        <taxon>Bryophyta</taxon>
        <taxon>Bryophytina</taxon>
        <taxon>Bryopsida</taxon>
        <taxon>Funariidae</taxon>
        <taxon>Funariales</taxon>
        <taxon>Funariaceae</taxon>
        <taxon>Physcomitrium</taxon>
    </lineage>
</organism>
<reference evidence="7" key="3">
    <citation type="submission" date="2020-12" db="UniProtKB">
        <authorList>
            <consortium name="EnsemblPlants"/>
        </authorList>
    </citation>
    <scope>IDENTIFICATION</scope>
</reference>
<evidence type="ECO:0000256" key="1">
    <source>
        <dbReference type="ARBA" id="ARBA00012486"/>
    </source>
</evidence>
<dbReference type="PROSITE" id="PS50127">
    <property type="entry name" value="UBC_2"/>
    <property type="match status" value="1"/>
</dbReference>
<dbReference type="SMART" id="SM00212">
    <property type="entry name" value="UBCc"/>
    <property type="match status" value="1"/>
</dbReference>
<dbReference type="Gene3D" id="3.10.110.10">
    <property type="entry name" value="Ubiquitin Conjugating Enzyme"/>
    <property type="match status" value="1"/>
</dbReference>
<evidence type="ECO:0000313" key="7">
    <source>
        <dbReference type="EnsemblPlants" id="Pp3c15_4860V3.2"/>
    </source>
</evidence>
<reference evidence="7 8" key="1">
    <citation type="journal article" date="2008" name="Science">
        <title>The Physcomitrella genome reveals evolutionary insights into the conquest of land by plants.</title>
        <authorList>
            <person name="Rensing S."/>
            <person name="Lang D."/>
            <person name="Zimmer A."/>
            <person name="Terry A."/>
            <person name="Salamov A."/>
            <person name="Shapiro H."/>
            <person name="Nishiyama T."/>
            <person name="Perroud P.-F."/>
            <person name="Lindquist E."/>
            <person name="Kamisugi Y."/>
            <person name="Tanahashi T."/>
            <person name="Sakakibara K."/>
            <person name="Fujita T."/>
            <person name="Oishi K."/>
            <person name="Shin-I T."/>
            <person name="Kuroki Y."/>
            <person name="Toyoda A."/>
            <person name="Suzuki Y."/>
            <person name="Hashimoto A."/>
            <person name="Yamaguchi K."/>
            <person name="Sugano A."/>
            <person name="Kohara Y."/>
            <person name="Fujiyama A."/>
            <person name="Anterola A."/>
            <person name="Aoki S."/>
            <person name="Ashton N."/>
            <person name="Barbazuk W.B."/>
            <person name="Barker E."/>
            <person name="Bennetzen J."/>
            <person name="Bezanilla M."/>
            <person name="Blankenship R."/>
            <person name="Cho S.H."/>
            <person name="Dutcher S."/>
            <person name="Estelle M."/>
            <person name="Fawcett J.A."/>
            <person name="Gundlach H."/>
            <person name="Hanada K."/>
            <person name="Heyl A."/>
            <person name="Hicks K.A."/>
            <person name="Hugh J."/>
            <person name="Lohr M."/>
            <person name="Mayer K."/>
            <person name="Melkozernov A."/>
            <person name="Murata T."/>
            <person name="Nelson D."/>
            <person name="Pils B."/>
            <person name="Prigge M."/>
            <person name="Reiss B."/>
            <person name="Renner T."/>
            <person name="Rombauts S."/>
            <person name="Rushton P."/>
            <person name="Sanderfoot A."/>
            <person name="Schween G."/>
            <person name="Shiu S.-H."/>
            <person name="Stueber K."/>
            <person name="Theodoulou F.L."/>
            <person name="Tu H."/>
            <person name="Van de Peer Y."/>
            <person name="Verrier P.J."/>
            <person name="Waters E."/>
            <person name="Wood A."/>
            <person name="Yang L."/>
            <person name="Cove D."/>
            <person name="Cuming A."/>
            <person name="Hasebe M."/>
            <person name="Lucas S."/>
            <person name="Mishler D.B."/>
            <person name="Reski R."/>
            <person name="Grigoriev I."/>
            <person name="Quatrano R.S."/>
            <person name="Boore J.L."/>
        </authorList>
    </citation>
    <scope>NUCLEOTIDE SEQUENCE [LARGE SCALE GENOMIC DNA]</scope>
    <source>
        <strain evidence="7 8">cv. Gransden 2004</strain>
    </source>
</reference>
<dbReference type="Proteomes" id="UP000006727">
    <property type="component" value="Chromosome 15"/>
</dbReference>
<dbReference type="Pfam" id="PF00179">
    <property type="entry name" value="UQ_con"/>
    <property type="match status" value="1"/>
</dbReference>
<proteinExistence type="predicted"/>
<dbReference type="InterPro" id="IPR000608">
    <property type="entry name" value="UBC"/>
</dbReference>
<accession>A0A7I4B0R5</accession>
<dbReference type="Pfam" id="PF23043">
    <property type="entry name" value="SH3-B_UBE2O"/>
    <property type="match status" value="1"/>
</dbReference>
<evidence type="ECO:0000256" key="3">
    <source>
        <dbReference type="ARBA" id="ARBA00022741"/>
    </source>
</evidence>
<evidence type="ECO:0000256" key="5">
    <source>
        <dbReference type="ARBA" id="ARBA00022840"/>
    </source>
</evidence>
<dbReference type="EMBL" id="ABEU02000015">
    <property type="status" value="NOT_ANNOTATED_CDS"/>
    <property type="molecule type" value="Genomic_DNA"/>
</dbReference>
<dbReference type="InterPro" id="IPR016135">
    <property type="entry name" value="UBQ-conjugating_enzyme/RWD"/>
</dbReference>
<dbReference type="PANTHER" id="PTHR46116">
    <property type="entry name" value="(E3-INDEPENDENT) E2 UBIQUITIN-CONJUGATING ENZYME"/>
    <property type="match status" value="1"/>
</dbReference>